<evidence type="ECO:0000313" key="3">
    <source>
        <dbReference type="Proteomes" id="UP000463857"/>
    </source>
</evidence>
<accession>A0A7L4YJ11</accession>
<organism evidence="2 3">
    <name type="scientific">Epidermidibacterium keratini</name>
    <dbReference type="NCBI Taxonomy" id="1891644"/>
    <lineage>
        <taxon>Bacteria</taxon>
        <taxon>Bacillati</taxon>
        <taxon>Actinomycetota</taxon>
        <taxon>Actinomycetes</taxon>
        <taxon>Sporichthyales</taxon>
        <taxon>Sporichthyaceae</taxon>
        <taxon>Epidermidibacterium</taxon>
    </lineage>
</organism>
<gene>
    <name evidence="2" type="ORF">EK0264_02410</name>
</gene>
<protein>
    <submittedName>
        <fullName evidence="2">SPOR domain-containing protein</fullName>
    </submittedName>
</protein>
<dbReference type="OrthoDB" id="3268477at2"/>
<evidence type="ECO:0000313" key="2">
    <source>
        <dbReference type="EMBL" id="QHB99255.1"/>
    </source>
</evidence>
<evidence type="ECO:0000256" key="1">
    <source>
        <dbReference type="SAM" id="MobiDB-lite"/>
    </source>
</evidence>
<proteinExistence type="predicted"/>
<sequence length="66" mass="7433">MVEPSEGPGDDKFWLRVSDGKVIRAHEAKASERLGPYDTEAEAARGLEALKEREERKRAEDEAEGY</sequence>
<reference evidence="2 3" key="1">
    <citation type="journal article" date="2018" name="Int. J. Syst. Evol. Microbiol.">
        <title>Epidermidibacterium keratini gen. nov., sp. nov., a member of the family Sporichthyaceae, isolated from keratin epidermis.</title>
        <authorList>
            <person name="Lee D.G."/>
            <person name="Trujillo M.E."/>
            <person name="Kang S."/>
            <person name="Nam J.J."/>
            <person name="Kim Y.J."/>
        </authorList>
    </citation>
    <scope>NUCLEOTIDE SEQUENCE [LARGE SCALE GENOMIC DNA]</scope>
    <source>
        <strain evidence="2 3">EPI-7</strain>
    </source>
</reference>
<feature type="compositionally biased region" description="Basic and acidic residues" evidence="1">
    <location>
        <begin position="42"/>
        <end position="60"/>
    </location>
</feature>
<dbReference type="KEGG" id="eke:EK0264_02410"/>
<dbReference type="RefSeq" id="WP_159542554.1">
    <property type="nucleotide sequence ID" value="NZ_CP047156.1"/>
</dbReference>
<keyword evidence="3" id="KW-1185">Reference proteome</keyword>
<name>A0A7L4YJ11_9ACTN</name>
<dbReference type="EMBL" id="CP047156">
    <property type="protein sequence ID" value="QHB99255.1"/>
    <property type="molecule type" value="Genomic_DNA"/>
</dbReference>
<dbReference type="InParanoid" id="A0A7L4YJ11"/>
<feature type="region of interest" description="Disordered" evidence="1">
    <location>
        <begin position="30"/>
        <end position="66"/>
    </location>
</feature>
<dbReference type="Proteomes" id="UP000463857">
    <property type="component" value="Chromosome"/>
</dbReference>
<dbReference type="AlphaFoldDB" id="A0A7L4YJ11"/>